<proteinExistence type="predicted"/>
<reference evidence="2" key="1">
    <citation type="submission" date="2020-11" db="EMBL/GenBank/DDBJ databases">
        <authorList>
            <person name="Tran Van P."/>
        </authorList>
    </citation>
    <scope>NUCLEOTIDE SEQUENCE</scope>
</reference>
<evidence type="ECO:0000313" key="2">
    <source>
        <dbReference type="EMBL" id="CAD7274101.1"/>
    </source>
</evidence>
<dbReference type="AlphaFoldDB" id="A0A7R9BHM4"/>
<feature type="compositionally biased region" description="Polar residues" evidence="1">
    <location>
        <begin position="277"/>
        <end position="290"/>
    </location>
</feature>
<gene>
    <name evidence="2" type="ORF">NMOB1V02_LOCUS1956</name>
</gene>
<organism evidence="2">
    <name type="scientific">Notodromas monacha</name>
    <dbReference type="NCBI Taxonomy" id="399045"/>
    <lineage>
        <taxon>Eukaryota</taxon>
        <taxon>Metazoa</taxon>
        <taxon>Ecdysozoa</taxon>
        <taxon>Arthropoda</taxon>
        <taxon>Crustacea</taxon>
        <taxon>Oligostraca</taxon>
        <taxon>Ostracoda</taxon>
        <taxon>Podocopa</taxon>
        <taxon>Podocopida</taxon>
        <taxon>Cypridocopina</taxon>
        <taxon>Cypridoidea</taxon>
        <taxon>Cyprididae</taxon>
        <taxon>Notodromas</taxon>
    </lineage>
</organism>
<dbReference type="EMBL" id="OA882240">
    <property type="protein sequence ID" value="CAD7274101.1"/>
    <property type="molecule type" value="Genomic_DNA"/>
</dbReference>
<keyword evidence="3" id="KW-1185">Reference proteome</keyword>
<feature type="compositionally biased region" description="Low complexity" evidence="1">
    <location>
        <begin position="305"/>
        <end position="314"/>
    </location>
</feature>
<accession>A0A7R9BHM4</accession>
<protein>
    <submittedName>
        <fullName evidence="2">Uncharacterized protein</fullName>
    </submittedName>
</protein>
<feature type="compositionally biased region" description="Polar residues" evidence="1">
    <location>
        <begin position="315"/>
        <end position="331"/>
    </location>
</feature>
<dbReference type="Proteomes" id="UP000678499">
    <property type="component" value="Unassembled WGS sequence"/>
</dbReference>
<sequence>MLRTAASRIASVTSCTSGESETEEKNPLNTKNHSMDDTSAAAVDTSPFTAENLWMLGRRDNWPRLREIIRPLSALRDNSKEEDGFFVTSAAKQALIDDLRMRMDSSKDADTGMNLVYETVSFNGGDDGELLKLILSIGLDPDVAKKYSWRPLHVCASYARPAAAQEDSRNPERTEDRPKVASAIMRFVSRGFPSLAQLAAEQEWFAVLNLMRRRVLSKKEFKEKFDGKTVAEWALTFDKPKLAAEIAYYKKLASFEQKQKRNSVIDRFRSSLKLSGIRNNSSSDVTESGDQQQQQQSPPLHHQDAAGGASSSSSMNQSCRLSDSGISNGSESPPDVEQD</sequence>
<dbReference type="EMBL" id="CAJPEX010000203">
    <property type="protein sequence ID" value="CAG0914253.1"/>
    <property type="molecule type" value="Genomic_DNA"/>
</dbReference>
<evidence type="ECO:0000256" key="1">
    <source>
        <dbReference type="SAM" id="MobiDB-lite"/>
    </source>
</evidence>
<feature type="region of interest" description="Disordered" evidence="1">
    <location>
        <begin position="1"/>
        <end position="39"/>
    </location>
</feature>
<name>A0A7R9BHM4_9CRUS</name>
<feature type="region of interest" description="Disordered" evidence="1">
    <location>
        <begin position="277"/>
        <end position="339"/>
    </location>
</feature>
<evidence type="ECO:0000313" key="3">
    <source>
        <dbReference type="Proteomes" id="UP000678499"/>
    </source>
</evidence>